<evidence type="ECO:0000259" key="6">
    <source>
        <dbReference type="Pfam" id="PF03168"/>
    </source>
</evidence>
<evidence type="ECO:0000256" key="3">
    <source>
        <dbReference type="ARBA" id="ARBA00022989"/>
    </source>
</evidence>
<protein>
    <recommendedName>
        <fullName evidence="6">Late embryogenesis abundant protein LEA-2 subgroup domain-containing protein</fullName>
    </recommendedName>
</protein>
<evidence type="ECO:0000313" key="8">
    <source>
        <dbReference type="Proteomes" id="UP001140206"/>
    </source>
</evidence>
<dbReference type="Pfam" id="PF03168">
    <property type="entry name" value="LEA_2"/>
    <property type="match status" value="1"/>
</dbReference>
<dbReference type="InterPro" id="IPR044839">
    <property type="entry name" value="NDR1-like"/>
</dbReference>
<organism evidence="7 8">
    <name type="scientific">Rhynchospora pubera</name>
    <dbReference type="NCBI Taxonomy" id="906938"/>
    <lineage>
        <taxon>Eukaryota</taxon>
        <taxon>Viridiplantae</taxon>
        <taxon>Streptophyta</taxon>
        <taxon>Embryophyta</taxon>
        <taxon>Tracheophyta</taxon>
        <taxon>Spermatophyta</taxon>
        <taxon>Magnoliopsida</taxon>
        <taxon>Liliopsida</taxon>
        <taxon>Poales</taxon>
        <taxon>Cyperaceae</taxon>
        <taxon>Cyperoideae</taxon>
        <taxon>Rhynchosporeae</taxon>
        <taxon>Rhynchospora</taxon>
    </lineage>
</organism>
<sequence>MFHMNNSPPKPQIPNPPLPNCISLLLPFLTCPVLPASHQHILSSHSKHMDPKCKHHSHTSFPPRRCFLISISLILFLILLLLILGLTVLRPRHATTIVNSVRIAGLEASLKSPSLSLSLNLTLSLDITAHNPNHASFRYDEGSARMYYRGQLVGLAAIPPGEVEAEGSVNCVVDLTVMAGRLASDSTAYGDVIAGAMDFATETEIPGRVTVLGVFKHHMVSYTSCEVVVGVRSRTVENSDCRNIVHVLLFHA</sequence>
<evidence type="ECO:0000313" key="7">
    <source>
        <dbReference type="EMBL" id="KAJ4781360.1"/>
    </source>
</evidence>
<proteinExistence type="predicted"/>
<feature type="domain" description="Late embryogenesis abundant protein LEA-2 subgroup" evidence="6">
    <location>
        <begin position="127"/>
        <end position="218"/>
    </location>
</feature>
<keyword evidence="4 5" id="KW-0472">Membrane</keyword>
<evidence type="ECO:0000256" key="4">
    <source>
        <dbReference type="ARBA" id="ARBA00023136"/>
    </source>
</evidence>
<comment type="caution">
    <text evidence="7">The sequence shown here is derived from an EMBL/GenBank/DDBJ whole genome shotgun (WGS) entry which is preliminary data.</text>
</comment>
<dbReference type="PANTHER" id="PTHR31234:SF65">
    <property type="entry name" value="LATE EMBRYOGENESIS ABUNDANT PROTEIN, LEA_2 SUBGROUP"/>
    <property type="match status" value="1"/>
</dbReference>
<dbReference type="Proteomes" id="UP001140206">
    <property type="component" value="Chromosome 3"/>
</dbReference>
<accession>A0AAV8EM96</accession>
<evidence type="ECO:0000256" key="2">
    <source>
        <dbReference type="ARBA" id="ARBA00022692"/>
    </source>
</evidence>
<dbReference type="GO" id="GO:0098542">
    <property type="term" value="P:defense response to other organism"/>
    <property type="evidence" value="ECO:0007669"/>
    <property type="project" value="InterPro"/>
</dbReference>
<keyword evidence="3 5" id="KW-1133">Transmembrane helix</keyword>
<dbReference type="EMBL" id="JAMFTS010000003">
    <property type="protein sequence ID" value="KAJ4781360.1"/>
    <property type="molecule type" value="Genomic_DNA"/>
</dbReference>
<reference evidence="7" key="1">
    <citation type="submission" date="2022-08" db="EMBL/GenBank/DDBJ databases">
        <authorList>
            <person name="Marques A."/>
        </authorList>
    </citation>
    <scope>NUCLEOTIDE SEQUENCE</scope>
    <source>
        <strain evidence="7">RhyPub2mFocal</strain>
        <tissue evidence="7">Leaves</tissue>
    </source>
</reference>
<dbReference type="GO" id="GO:0016020">
    <property type="term" value="C:membrane"/>
    <property type="evidence" value="ECO:0007669"/>
    <property type="project" value="UniProtKB-SubCell"/>
</dbReference>
<gene>
    <name evidence="7" type="ORF">LUZ62_065617</name>
</gene>
<evidence type="ECO:0000256" key="1">
    <source>
        <dbReference type="ARBA" id="ARBA00004167"/>
    </source>
</evidence>
<comment type="subcellular location">
    <subcellularLocation>
        <location evidence="1">Membrane</location>
        <topology evidence="1">Single-pass membrane protein</topology>
    </subcellularLocation>
</comment>
<keyword evidence="8" id="KW-1185">Reference proteome</keyword>
<dbReference type="InterPro" id="IPR004864">
    <property type="entry name" value="LEA_2"/>
</dbReference>
<dbReference type="PANTHER" id="PTHR31234">
    <property type="entry name" value="LATE EMBRYOGENESIS ABUNDANT (LEA) HYDROXYPROLINE-RICH GLYCOPROTEIN FAMILY"/>
    <property type="match status" value="1"/>
</dbReference>
<feature type="transmembrane region" description="Helical" evidence="5">
    <location>
        <begin position="67"/>
        <end position="89"/>
    </location>
</feature>
<name>A0AAV8EM96_9POAL</name>
<keyword evidence="2 5" id="KW-0812">Transmembrane</keyword>
<dbReference type="AlphaFoldDB" id="A0AAV8EM96"/>
<evidence type="ECO:0000256" key="5">
    <source>
        <dbReference type="SAM" id="Phobius"/>
    </source>
</evidence>